<keyword evidence="4" id="KW-1185">Reference proteome</keyword>
<name>A0A4Z0M582_9GAMM</name>
<dbReference type="OrthoDB" id="9800438at2"/>
<comment type="caution">
    <text evidence="3">The sequence shown here is derived from an EMBL/GenBank/DDBJ whole genome shotgun (WGS) entry which is preliminary data.</text>
</comment>
<dbReference type="PANTHER" id="PTHR35006:SF1">
    <property type="entry name" value="BLL2941 PROTEIN"/>
    <property type="match status" value="1"/>
</dbReference>
<evidence type="ECO:0000313" key="4">
    <source>
        <dbReference type="Proteomes" id="UP000298050"/>
    </source>
</evidence>
<reference evidence="3 4" key="1">
    <citation type="submission" date="2019-04" db="EMBL/GenBank/DDBJ databases">
        <title>Taxonomy of novel Haliea sp. from mangrove soil of West Coast of India.</title>
        <authorList>
            <person name="Verma A."/>
            <person name="Kumar P."/>
            <person name="Krishnamurthi S."/>
        </authorList>
    </citation>
    <scope>NUCLEOTIDE SEQUENCE [LARGE SCALE GENOMIC DNA]</scope>
    <source>
        <strain evidence="3 4">SAOS-164</strain>
    </source>
</reference>
<feature type="region of interest" description="Disordered" evidence="1">
    <location>
        <begin position="84"/>
        <end position="105"/>
    </location>
</feature>
<dbReference type="InterPro" id="IPR029068">
    <property type="entry name" value="Glyas_Bleomycin-R_OHBP_Dase"/>
</dbReference>
<dbReference type="Proteomes" id="UP000298050">
    <property type="component" value="Unassembled WGS sequence"/>
</dbReference>
<dbReference type="AlphaFoldDB" id="A0A4Z0M582"/>
<evidence type="ECO:0000313" key="3">
    <source>
        <dbReference type="EMBL" id="TGD74641.1"/>
    </source>
</evidence>
<evidence type="ECO:0000259" key="2">
    <source>
        <dbReference type="PROSITE" id="PS51819"/>
    </source>
</evidence>
<dbReference type="CDD" id="cd07262">
    <property type="entry name" value="VOC_like"/>
    <property type="match status" value="1"/>
</dbReference>
<feature type="domain" description="VOC" evidence="2">
    <location>
        <begin position="1"/>
        <end position="123"/>
    </location>
</feature>
<gene>
    <name evidence="3" type="ORF">E4634_05420</name>
</gene>
<proteinExistence type="predicted"/>
<dbReference type="SUPFAM" id="SSF54593">
    <property type="entry name" value="Glyoxalase/Bleomycin resistance protein/Dihydroxybiphenyl dioxygenase"/>
    <property type="match status" value="1"/>
</dbReference>
<dbReference type="InterPro" id="IPR004360">
    <property type="entry name" value="Glyas_Fos-R_dOase_dom"/>
</dbReference>
<dbReference type="Gene3D" id="3.10.180.10">
    <property type="entry name" value="2,3-Dihydroxybiphenyl 1,2-Dioxygenase, domain 1"/>
    <property type="match status" value="1"/>
</dbReference>
<accession>A0A4Z0M582</accession>
<dbReference type="PANTHER" id="PTHR35006">
    <property type="entry name" value="GLYOXALASE FAMILY PROTEIN (AFU_ORTHOLOGUE AFUA_5G14830)"/>
    <property type="match status" value="1"/>
</dbReference>
<evidence type="ECO:0000256" key="1">
    <source>
        <dbReference type="SAM" id="MobiDB-lite"/>
    </source>
</evidence>
<dbReference type="Pfam" id="PF00903">
    <property type="entry name" value="Glyoxalase"/>
    <property type="match status" value="1"/>
</dbReference>
<dbReference type="InterPro" id="IPR037523">
    <property type="entry name" value="VOC_core"/>
</dbReference>
<organism evidence="3 4">
    <name type="scientific">Mangrovimicrobium sediminis</name>
    <dbReference type="NCBI Taxonomy" id="2562682"/>
    <lineage>
        <taxon>Bacteria</taxon>
        <taxon>Pseudomonadati</taxon>
        <taxon>Pseudomonadota</taxon>
        <taxon>Gammaproteobacteria</taxon>
        <taxon>Cellvibrionales</taxon>
        <taxon>Halieaceae</taxon>
        <taxon>Mangrovimicrobium</taxon>
    </lineage>
</organism>
<protein>
    <submittedName>
        <fullName evidence="3">VOC family protein</fullName>
    </submittedName>
</protein>
<dbReference type="EMBL" id="SRLE01000005">
    <property type="protein sequence ID" value="TGD74641.1"/>
    <property type="molecule type" value="Genomic_DNA"/>
</dbReference>
<dbReference type="RefSeq" id="WP_135441599.1">
    <property type="nucleotide sequence ID" value="NZ_SRLE01000005.1"/>
</dbReference>
<sequence>MFSHLVLGANDIEATRQFYDAALGALGYEPGMVLVEGEKLLYQGNGGMLLITKPRDGKPATAANGGTIGLTAASDEAVDNFHAAGLANGGSDEGAPGPRDAIPGSYAAYLRDPTGNKLVAWRAPA</sequence>
<dbReference type="PROSITE" id="PS51819">
    <property type="entry name" value="VOC"/>
    <property type="match status" value="1"/>
</dbReference>